<dbReference type="InterPro" id="IPR014030">
    <property type="entry name" value="Ketoacyl_synth_N"/>
</dbReference>
<proteinExistence type="predicted"/>
<dbReference type="InterPro" id="IPR036736">
    <property type="entry name" value="ACP-like_sf"/>
</dbReference>
<dbReference type="GO" id="GO:0004315">
    <property type="term" value="F:3-oxoacyl-[acyl-carrier-protein] synthase activity"/>
    <property type="evidence" value="ECO:0007669"/>
    <property type="project" value="InterPro"/>
</dbReference>
<dbReference type="Proteomes" id="UP000069241">
    <property type="component" value="Chromosome"/>
</dbReference>
<dbReference type="GO" id="GO:0005886">
    <property type="term" value="C:plasma membrane"/>
    <property type="evidence" value="ECO:0007669"/>
    <property type="project" value="TreeGrafter"/>
</dbReference>
<dbReference type="SUPFAM" id="SSF53901">
    <property type="entry name" value="Thiolase-like"/>
    <property type="match status" value="1"/>
</dbReference>
<sequence>MSATSPWEQEAYANAIAIVGMAGRFRGADTIEALWDVLRDGRETLHRMTGEELAAQDCPVPIMEHPCHVPVTAQLERADLFDANFFGFTPAEARALDPQLRLMLETSWHAFEDAGHIPGDERAGVTGVFAGAAQSFYWLFHTRPTVRDHLSAAFGQNLVLSGQGFNSTWISHKLNLTGPSLNINTACSTGLVAVASGCQNLLDYSCDLALVVTASVFSPRHWGYWAEPGGILSPDGHCRPFDASANGTVMGEGVCALLLRRLGDAINGRDHIRAVIRGYGINNDGARKAGYTAPSVKGQTEVIRMAHRSAAVSNADISYVEAHGTGTNLGDPVEFAGLRAAFDAPRRQPCRIGSVKGNIGHLNISAGTASLIKTVLMFENEYMPPLVNHHQCNPEIDIENSQFRLCVKGADWPEDMPRLAGVSSFGFGGTNCHLVVEQTPAWARESGISVPHARSAPPNAVKDRNVRPLYPLMFSAPDHDSLCRQLQTFEIWFARHADADMAAVCTALCRHRKHFSHRALLMVSTTDEAASALRDGHIRMATSPQTARLAVVHPDYGLQSADWLLAVSMKLLGEYPEQHDVFSFCLAPLGIKLEQLSSSLPRLEENVLCRKSLALALGYALSDMLRRAKLPISAVVGQGTGAIAGMCQANILSREEGLRELARFQTGNRAWRAADAGISFSTLPFHASVEEVGMTDGAPLTFLEYRLERDKNAPLPGTAAVFDLTDAQASPARNWASVLGELFLCGFSPLLPDKEAPRIFLPGYTFSPDSHWLPLSYDDQPPLSPSRPSSEDDTPPAERLLLDIWREALGIGDLAANDDFFRAGGTSLTALRILAAIELQLGIKLTMGTFMEARTVDGLIRKIAERLDAAEQ</sequence>
<dbReference type="PROSITE" id="PS00606">
    <property type="entry name" value="KS3_1"/>
    <property type="match status" value="1"/>
</dbReference>
<dbReference type="PANTHER" id="PTHR43775:SF37">
    <property type="entry name" value="SI:DKEY-61P9.11"/>
    <property type="match status" value="1"/>
</dbReference>
<evidence type="ECO:0000256" key="1">
    <source>
        <dbReference type="ARBA" id="ARBA00022450"/>
    </source>
</evidence>
<dbReference type="Gene3D" id="3.40.50.1820">
    <property type="entry name" value="alpha/beta hydrolase"/>
    <property type="match status" value="1"/>
</dbReference>
<keyword evidence="3" id="KW-0808">Transferase</keyword>
<dbReference type="InterPro" id="IPR016039">
    <property type="entry name" value="Thiolase-like"/>
</dbReference>
<dbReference type="Pfam" id="PF00550">
    <property type="entry name" value="PP-binding"/>
    <property type="match status" value="1"/>
</dbReference>
<dbReference type="GO" id="GO:0004312">
    <property type="term" value="F:fatty acid synthase activity"/>
    <property type="evidence" value="ECO:0007669"/>
    <property type="project" value="TreeGrafter"/>
</dbReference>
<keyword evidence="2" id="KW-0597">Phosphoprotein</keyword>
<feature type="domain" description="Carrier" evidence="5">
    <location>
        <begin position="792"/>
        <end position="867"/>
    </location>
</feature>
<evidence type="ECO:0000313" key="8">
    <source>
        <dbReference type="Proteomes" id="UP000069241"/>
    </source>
</evidence>
<evidence type="ECO:0000259" key="6">
    <source>
        <dbReference type="PROSITE" id="PS52004"/>
    </source>
</evidence>
<gene>
    <name evidence="7" type="ORF">AXF13_05275</name>
</gene>
<dbReference type="SUPFAM" id="SSF47336">
    <property type="entry name" value="ACP-like"/>
    <property type="match status" value="1"/>
</dbReference>
<name>A0A0X8JIS0_9BACT</name>
<keyword evidence="8" id="KW-1185">Reference proteome</keyword>
<dbReference type="InterPro" id="IPR016035">
    <property type="entry name" value="Acyl_Trfase/lysoPLipase"/>
</dbReference>
<dbReference type="GO" id="GO:0071770">
    <property type="term" value="P:DIM/DIP cell wall layer assembly"/>
    <property type="evidence" value="ECO:0007669"/>
    <property type="project" value="TreeGrafter"/>
</dbReference>
<organism evidence="7 8">
    <name type="scientific">Desulfovibrio fairfieldensis</name>
    <dbReference type="NCBI Taxonomy" id="44742"/>
    <lineage>
        <taxon>Bacteria</taxon>
        <taxon>Pseudomonadati</taxon>
        <taxon>Thermodesulfobacteriota</taxon>
        <taxon>Desulfovibrionia</taxon>
        <taxon>Desulfovibrionales</taxon>
        <taxon>Desulfovibrionaceae</taxon>
        <taxon>Desulfovibrio</taxon>
    </lineage>
</organism>
<dbReference type="EMBL" id="CP014229">
    <property type="protein sequence ID" value="AMD89572.1"/>
    <property type="molecule type" value="Genomic_DNA"/>
</dbReference>
<dbReference type="PROSITE" id="PS52004">
    <property type="entry name" value="KS3_2"/>
    <property type="match status" value="1"/>
</dbReference>
<dbReference type="InterPro" id="IPR018201">
    <property type="entry name" value="Ketoacyl_synth_AS"/>
</dbReference>
<feature type="domain" description="Ketosynthase family 3 (KS3)" evidence="6">
    <location>
        <begin position="13"/>
        <end position="438"/>
    </location>
</feature>
<dbReference type="Pfam" id="PF00109">
    <property type="entry name" value="ketoacyl-synt"/>
    <property type="match status" value="1"/>
</dbReference>
<dbReference type="InterPro" id="IPR014031">
    <property type="entry name" value="Ketoacyl_synth_C"/>
</dbReference>
<dbReference type="GO" id="GO:0031177">
    <property type="term" value="F:phosphopantetheine binding"/>
    <property type="evidence" value="ECO:0007669"/>
    <property type="project" value="InterPro"/>
</dbReference>
<dbReference type="Pfam" id="PF02801">
    <property type="entry name" value="Ketoacyl-synt_C"/>
    <property type="match status" value="1"/>
</dbReference>
<dbReference type="InterPro" id="IPR009081">
    <property type="entry name" value="PP-bd_ACP"/>
</dbReference>
<evidence type="ECO:0000256" key="3">
    <source>
        <dbReference type="ARBA" id="ARBA00022679"/>
    </source>
</evidence>
<dbReference type="InterPro" id="IPR032821">
    <property type="entry name" value="PKS_assoc"/>
</dbReference>
<dbReference type="InterPro" id="IPR050091">
    <property type="entry name" value="PKS_NRPS_Biosynth_Enz"/>
</dbReference>
<reference evidence="8" key="1">
    <citation type="submission" date="2016-02" db="EMBL/GenBank/DDBJ databases">
        <authorList>
            <person name="Holder M.E."/>
            <person name="Ajami N.J."/>
            <person name="Petrosino J.F."/>
        </authorList>
    </citation>
    <scope>NUCLEOTIDE SEQUENCE [LARGE SCALE GENOMIC DNA]</scope>
    <source>
        <strain evidence="8">CCUG 45958</strain>
    </source>
</reference>
<dbReference type="GO" id="GO:0006633">
    <property type="term" value="P:fatty acid biosynthetic process"/>
    <property type="evidence" value="ECO:0007669"/>
    <property type="project" value="InterPro"/>
</dbReference>
<dbReference type="AlphaFoldDB" id="A0A0X8JIS0"/>
<dbReference type="PROSITE" id="PS50075">
    <property type="entry name" value="CARRIER"/>
    <property type="match status" value="1"/>
</dbReference>
<dbReference type="SMART" id="SM00823">
    <property type="entry name" value="PKS_PP"/>
    <property type="match status" value="1"/>
</dbReference>
<dbReference type="PANTHER" id="PTHR43775">
    <property type="entry name" value="FATTY ACID SYNTHASE"/>
    <property type="match status" value="1"/>
</dbReference>
<dbReference type="GO" id="GO:0005737">
    <property type="term" value="C:cytoplasm"/>
    <property type="evidence" value="ECO:0007669"/>
    <property type="project" value="TreeGrafter"/>
</dbReference>
<dbReference type="InterPro" id="IPR029058">
    <property type="entry name" value="AB_hydrolase_fold"/>
</dbReference>
<evidence type="ECO:0000313" key="7">
    <source>
        <dbReference type="EMBL" id="AMD89572.1"/>
    </source>
</evidence>
<dbReference type="CDD" id="cd00833">
    <property type="entry name" value="PKS"/>
    <property type="match status" value="1"/>
</dbReference>
<dbReference type="KEGG" id="dfi:AXF13_05275"/>
<dbReference type="STRING" id="44742.AXF13_05275"/>
<dbReference type="SUPFAM" id="SSF52151">
    <property type="entry name" value="FabD/lysophospholipase-like"/>
    <property type="match status" value="1"/>
</dbReference>
<dbReference type="RefSeq" id="WP_062251931.1">
    <property type="nucleotide sequence ID" value="NZ_CP014229.1"/>
</dbReference>
<feature type="region of interest" description="Disordered" evidence="4">
    <location>
        <begin position="777"/>
        <end position="796"/>
    </location>
</feature>
<accession>A0A0X8JIS0</accession>
<dbReference type="InterPro" id="IPR001227">
    <property type="entry name" value="Ac_transferase_dom_sf"/>
</dbReference>
<dbReference type="SMART" id="SM00825">
    <property type="entry name" value="PKS_KS"/>
    <property type="match status" value="1"/>
</dbReference>
<protein>
    <submittedName>
        <fullName evidence="7">Polyketide synthase</fullName>
    </submittedName>
</protein>
<dbReference type="Pfam" id="PF16197">
    <property type="entry name" value="KAsynt_C_assoc"/>
    <property type="match status" value="1"/>
</dbReference>
<evidence type="ECO:0000256" key="2">
    <source>
        <dbReference type="ARBA" id="ARBA00022553"/>
    </source>
</evidence>
<evidence type="ECO:0000259" key="5">
    <source>
        <dbReference type="PROSITE" id="PS50075"/>
    </source>
</evidence>
<dbReference type="InterPro" id="IPR020841">
    <property type="entry name" value="PKS_Beta-ketoAc_synthase_dom"/>
</dbReference>
<evidence type="ECO:0000256" key="4">
    <source>
        <dbReference type="SAM" id="MobiDB-lite"/>
    </source>
</evidence>
<dbReference type="InterPro" id="IPR020806">
    <property type="entry name" value="PKS_PP-bd"/>
</dbReference>
<keyword evidence="1" id="KW-0596">Phosphopantetheine</keyword>
<dbReference type="Gene3D" id="3.40.366.10">
    <property type="entry name" value="Malonyl-Coenzyme A Acyl Carrier Protein, domain 2"/>
    <property type="match status" value="1"/>
</dbReference>
<dbReference type="Gene3D" id="3.40.47.10">
    <property type="match status" value="1"/>
</dbReference>